<evidence type="ECO:0000256" key="2">
    <source>
        <dbReference type="SAM" id="MobiDB-lite"/>
    </source>
</evidence>
<reference evidence="4" key="1">
    <citation type="submission" date="2025-08" db="UniProtKB">
        <authorList>
            <consortium name="RefSeq"/>
        </authorList>
    </citation>
    <scope>IDENTIFICATION</scope>
    <source>
        <tissue evidence="4">Whole organism</tissue>
    </source>
</reference>
<feature type="compositionally biased region" description="Basic and acidic residues" evidence="2">
    <location>
        <begin position="250"/>
        <end position="264"/>
    </location>
</feature>
<name>A0A8B7P4X7_HYAAZ</name>
<evidence type="ECO:0000313" key="4">
    <source>
        <dbReference type="RefSeq" id="XP_018021000.1"/>
    </source>
</evidence>
<accession>A0A8B7P4X7</accession>
<protein>
    <submittedName>
        <fullName evidence="4">Uncharacterized protein LOC108677297 isoform X2</fullName>
    </submittedName>
</protein>
<proteinExistence type="predicted"/>
<dbReference type="Proteomes" id="UP000694843">
    <property type="component" value="Unplaced"/>
</dbReference>
<dbReference type="PANTHER" id="PTHR34479">
    <property type="entry name" value="COILED-COIL DOMAIN-CONTAINING PROTEIN 30"/>
    <property type="match status" value="1"/>
</dbReference>
<feature type="region of interest" description="Disordered" evidence="2">
    <location>
        <begin position="225"/>
        <end position="303"/>
    </location>
</feature>
<feature type="coiled-coil region" evidence="1">
    <location>
        <begin position="306"/>
        <end position="418"/>
    </location>
</feature>
<dbReference type="AlphaFoldDB" id="A0A8B7P4X7"/>
<organism evidence="3 4">
    <name type="scientific">Hyalella azteca</name>
    <name type="common">Amphipod</name>
    <dbReference type="NCBI Taxonomy" id="294128"/>
    <lineage>
        <taxon>Eukaryota</taxon>
        <taxon>Metazoa</taxon>
        <taxon>Ecdysozoa</taxon>
        <taxon>Arthropoda</taxon>
        <taxon>Crustacea</taxon>
        <taxon>Multicrustacea</taxon>
        <taxon>Malacostraca</taxon>
        <taxon>Eumalacostraca</taxon>
        <taxon>Peracarida</taxon>
        <taxon>Amphipoda</taxon>
        <taxon>Senticaudata</taxon>
        <taxon>Talitrida</taxon>
        <taxon>Talitroidea</taxon>
        <taxon>Hyalellidae</taxon>
        <taxon>Hyalella</taxon>
    </lineage>
</organism>
<feature type="compositionally biased region" description="Basic and acidic residues" evidence="2">
    <location>
        <begin position="225"/>
        <end position="235"/>
    </location>
</feature>
<sequence>MEGDESFSEDEWSSVQRRFACEGLQVEDAGGAVGVLHVWRWLTDAESNLRAARHINEKLQRQHQQELVRLQGEFEKIEARAIAAEDLSHIVQEKLDDALAGREAVVAMLGKEGLADVAQAPLGEQIAYLLVERRRLLEDAEELRGSPGTDREKELTNNLIKASTDLELIRRSETAAAADRADLERRCAELERTANQLRIDNDSLAFKLSEAYTELEENDVEIRRLQRKHQSEEGKAGGQTSIFPIPPPPEDNHHSLPDDVREAVSEGQYSPPLSERISKRDRADATKHKHPRRLSKATSEADCRKDEGVSDDIKQYQETIAELKAESSALRSRLVTAEDRLLETLCDLERLRIRSRGRLQAVRLRHKNECVKLEIRVKELSNKLKAGQVHADAQETRCEALENELRRAASEKYSLQQRIIEDEEMMANSLVQQDLAEEKLRGLVQSNARLNELVKDLLVKKTILGIEALKKSFVVNTTTGGREVRRASTS</sequence>
<dbReference type="RefSeq" id="XP_018021000.1">
    <property type="nucleotide sequence ID" value="XM_018165511.2"/>
</dbReference>
<evidence type="ECO:0000256" key="1">
    <source>
        <dbReference type="SAM" id="Coils"/>
    </source>
</evidence>
<feature type="compositionally biased region" description="Basic and acidic residues" evidence="2">
    <location>
        <begin position="276"/>
        <end position="286"/>
    </location>
</feature>
<keyword evidence="1" id="KW-0175">Coiled coil</keyword>
<dbReference type="InterPro" id="IPR052825">
    <property type="entry name" value="CCD-Prefoldin_beta-like"/>
</dbReference>
<feature type="coiled-coil region" evidence="1">
    <location>
        <begin position="42"/>
        <end position="87"/>
    </location>
</feature>
<dbReference type="OrthoDB" id="10007527at2759"/>
<dbReference type="PANTHER" id="PTHR34479:SF1">
    <property type="entry name" value="COILED-COIL DOMAIN-CONTAINING PROTEIN 30"/>
    <property type="match status" value="1"/>
</dbReference>
<dbReference type="GeneID" id="108677297"/>
<keyword evidence="3" id="KW-1185">Reference proteome</keyword>
<evidence type="ECO:0000313" key="3">
    <source>
        <dbReference type="Proteomes" id="UP000694843"/>
    </source>
</evidence>
<gene>
    <name evidence="4" type="primary">LOC108677297</name>
</gene>